<comment type="caution">
    <text evidence="2">The sequence shown here is derived from an EMBL/GenBank/DDBJ whole genome shotgun (WGS) entry which is preliminary data.</text>
</comment>
<evidence type="ECO:0000313" key="2">
    <source>
        <dbReference type="EMBL" id="MBW9093607.1"/>
    </source>
</evidence>
<reference evidence="2 3" key="1">
    <citation type="journal article" date="2021" name="MBio">
        <title>Poor Competitiveness of Bradyrhizobium in Pigeon Pea Root Colonization in Indian Soils.</title>
        <authorList>
            <person name="Chalasani D."/>
            <person name="Basu A."/>
            <person name="Pullabhotla S.V.S.R.N."/>
            <person name="Jorrin B."/>
            <person name="Neal A.L."/>
            <person name="Poole P.S."/>
            <person name="Podile A.R."/>
            <person name="Tkacz A."/>
        </authorList>
    </citation>
    <scope>NUCLEOTIDE SEQUENCE [LARGE SCALE GENOMIC DNA]</scope>
    <source>
        <strain evidence="2 3">HU14</strain>
    </source>
</reference>
<dbReference type="Proteomes" id="UP001196843">
    <property type="component" value="Unassembled WGS sequence"/>
</dbReference>
<dbReference type="Pfam" id="PF18899">
    <property type="entry name" value="DUF5655"/>
    <property type="match status" value="1"/>
</dbReference>
<evidence type="ECO:0000259" key="1">
    <source>
        <dbReference type="Pfam" id="PF18899"/>
    </source>
</evidence>
<keyword evidence="3" id="KW-1185">Reference proteome</keyword>
<name>A0ABS7HL03_9MICO</name>
<gene>
    <name evidence="2" type="ORF">JNB62_07940</name>
</gene>
<organism evidence="2 3">
    <name type="scientific">Microbacterium jejuense</name>
    <dbReference type="NCBI Taxonomy" id="1263637"/>
    <lineage>
        <taxon>Bacteria</taxon>
        <taxon>Bacillati</taxon>
        <taxon>Actinomycetota</taxon>
        <taxon>Actinomycetes</taxon>
        <taxon>Micrococcales</taxon>
        <taxon>Microbacteriaceae</taxon>
        <taxon>Microbacterium</taxon>
    </lineage>
</organism>
<dbReference type="InterPro" id="IPR043714">
    <property type="entry name" value="DUF5655"/>
</dbReference>
<sequence>MPEPDGWTVQDHLDGQPDGSVALFRAVEALILAHGDVEHSVSKTTITFKGPRRGFAGARPDRHGVVGYLDLMRPLTGDPRIRSAAPYARRLFVNHFRIRAADELDATFAAWVDEAYAVGCGAHLGA</sequence>
<proteinExistence type="predicted"/>
<feature type="domain" description="DUF5655" evidence="1">
    <location>
        <begin position="10"/>
        <end position="117"/>
    </location>
</feature>
<protein>
    <recommendedName>
        <fullName evidence="1">DUF5655 domain-containing protein</fullName>
    </recommendedName>
</protein>
<dbReference type="RefSeq" id="WP_220300341.1">
    <property type="nucleotide sequence ID" value="NZ_JAEUAW010000005.1"/>
</dbReference>
<accession>A0ABS7HL03</accession>
<evidence type="ECO:0000313" key="3">
    <source>
        <dbReference type="Proteomes" id="UP001196843"/>
    </source>
</evidence>
<dbReference type="EMBL" id="JAEUAW010000005">
    <property type="protein sequence ID" value="MBW9093607.1"/>
    <property type="molecule type" value="Genomic_DNA"/>
</dbReference>